<evidence type="ECO:0000259" key="3">
    <source>
        <dbReference type="Pfam" id="PF25954"/>
    </source>
</evidence>
<gene>
    <name evidence="4" type="ORF">LCGC14_0556990</name>
</gene>
<evidence type="ECO:0000259" key="2">
    <source>
        <dbReference type="Pfam" id="PF25917"/>
    </source>
</evidence>
<dbReference type="PANTHER" id="PTHR30386:SF24">
    <property type="entry name" value="MULTIDRUG RESISTANCE EFFLUX PUMP"/>
    <property type="match status" value="1"/>
</dbReference>
<dbReference type="Pfam" id="PF25954">
    <property type="entry name" value="Beta-barrel_RND_2"/>
    <property type="match status" value="1"/>
</dbReference>
<name>A0A0F9U9L4_9ZZZZ</name>
<reference evidence="4" key="1">
    <citation type="journal article" date="2015" name="Nature">
        <title>Complex archaea that bridge the gap between prokaryotes and eukaryotes.</title>
        <authorList>
            <person name="Spang A."/>
            <person name="Saw J.H."/>
            <person name="Jorgensen S.L."/>
            <person name="Zaremba-Niedzwiedzka K."/>
            <person name="Martijn J."/>
            <person name="Lind A.E."/>
            <person name="van Eijk R."/>
            <person name="Schleper C."/>
            <person name="Guy L."/>
            <person name="Ettema T.J."/>
        </authorList>
    </citation>
    <scope>NUCLEOTIDE SEQUENCE</scope>
</reference>
<dbReference type="EMBL" id="LAZR01000781">
    <property type="protein sequence ID" value="KKN57961.1"/>
    <property type="molecule type" value="Genomic_DNA"/>
</dbReference>
<evidence type="ECO:0000313" key="4">
    <source>
        <dbReference type="EMBL" id="KKN57961.1"/>
    </source>
</evidence>
<dbReference type="Gene3D" id="2.40.30.170">
    <property type="match status" value="1"/>
</dbReference>
<protein>
    <submittedName>
        <fullName evidence="4">Uncharacterized protein</fullName>
    </submittedName>
</protein>
<comment type="caution">
    <text evidence="4">The sequence shown here is derived from an EMBL/GenBank/DDBJ whole genome shotgun (WGS) entry which is preliminary data.</text>
</comment>
<dbReference type="AlphaFoldDB" id="A0A0F9U9L4"/>
<dbReference type="Gene3D" id="1.10.287.470">
    <property type="entry name" value="Helix hairpin bin"/>
    <property type="match status" value="1"/>
</dbReference>
<sequence>MSARVRRRLFLFFLLVALAGGAFFAHWWFIGRFYETTDNAYIQADITRVSSELAAKVIDVSVTDNQSVERGDLLAQLDDRDFQIALARAEANLANREAERLEAQSRLAQQDSLIAAAQADVEAKQAERRRIELDITRITPLRQSGYASEEQLSNFRAQLAVAEANIRRAQAELKTQTLAKDILRADIERFAALIQAAQAEVDQAGLDLLRTEIRAPAAGRIGQRSVRPGLNVQPGAHLMAIVPERQMWVQANFKETQIENMHEGLEAILEFDAFPGEEVAGRIDSLFPASGAQFSLLPPENATGNFTKVVQRIPAKILIDDEHPLSRRLRPGMSVTVTVDLRD</sequence>
<feature type="domain" description="CusB-like beta-barrel" evidence="3">
    <location>
        <begin position="247"/>
        <end position="289"/>
    </location>
</feature>
<organism evidence="4">
    <name type="scientific">marine sediment metagenome</name>
    <dbReference type="NCBI Taxonomy" id="412755"/>
    <lineage>
        <taxon>unclassified sequences</taxon>
        <taxon>metagenomes</taxon>
        <taxon>ecological metagenomes</taxon>
    </lineage>
</organism>
<feature type="domain" description="Multidrug resistance protein MdtA-like barrel-sandwich hybrid" evidence="2">
    <location>
        <begin position="49"/>
        <end position="242"/>
    </location>
</feature>
<dbReference type="PANTHER" id="PTHR30386">
    <property type="entry name" value="MEMBRANE FUSION SUBUNIT OF EMRAB-TOLC MULTIDRUG EFFLUX PUMP"/>
    <property type="match status" value="1"/>
</dbReference>
<dbReference type="SUPFAM" id="SSF111369">
    <property type="entry name" value="HlyD-like secretion proteins"/>
    <property type="match status" value="2"/>
</dbReference>
<dbReference type="Pfam" id="PF25917">
    <property type="entry name" value="BSH_RND"/>
    <property type="match status" value="1"/>
</dbReference>
<dbReference type="InterPro" id="IPR050739">
    <property type="entry name" value="MFP"/>
</dbReference>
<evidence type="ECO:0000256" key="1">
    <source>
        <dbReference type="SAM" id="Coils"/>
    </source>
</evidence>
<keyword evidence="1" id="KW-0175">Coiled coil</keyword>
<accession>A0A0F9U9L4</accession>
<dbReference type="Gene3D" id="2.40.50.100">
    <property type="match status" value="1"/>
</dbReference>
<dbReference type="GO" id="GO:0055085">
    <property type="term" value="P:transmembrane transport"/>
    <property type="evidence" value="ECO:0007669"/>
    <property type="project" value="InterPro"/>
</dbReference>
<dbReference type="InterPro" id="IPR058792">
    <property type="entry name" value="Beta-barrel_RND_2"/>
</dbReference>
<proteinExistence type="predicted"/>
<dbReference type="InterPro" id="IPR058625">
    <property type="entry name" value="MdtA-like_BSH"/>
</dbReference>
<feature type="coiled-coil region" evidence="1">
    <location>
        <begin position="84"/>
        <end position="200"/>
    </location>
</feature>